<dbReference type="RefSeq" id="WP_065730577.1">
    <property type="nucleotide sequence ID" value="NZ_CP016428.1"/>
</dbReference>
<reference evidence="10 11" key="1">
    <citation type="submission" date="2016-07" db="EMBL/GenBank/DDBJ databases">
        <title>Complete genome sequence of Bradyrhizobium icense LMTR 13T, a potential inoculant strain isolated from lima bean (Phaseolus lunatus) in Peru.</title>
        <authorList>
            <person name="Ormeno-Orrillo E."/>
            <person name="Duran D."/>
            <person name="Rogel M.A."/>
            <person name="Rey L."/>
            <person name="Imperial J."/>
            <person name="Ruiz-Argueso T."/>
            <person name="Martinez-Romero E."/>
        </authorList>
    </citation>
    <scope>NUCLEOTIDE SEQUENCE [LARGE SCALE GENOMIC DNA]</scope>
    <source>
        <strain evidence="10 11">LMTR 13</strain>
    </source>
</reference>
<dbReference type="InterPro" id="IPR053927">
    <property type="entry name" value="FlgK_helical"/>
</dbReference>
<proteinExistence type="inferred from homology"/>
<dbReference type="InterPro" id="IPR001444">
    <property type="entry name" value="Flag_bb_rod_N"/>
</dbReference>
<keyword evidence="6" id="KW-0975">Bacterial flagellum</keyword>
<dbReference type="GO" id="GO:0005198">
    <property type="term" value="F:structural molecule activity"/>
    <property type="evidence" value="ECO:0007669"/>
    <property type="project" value="InterPro"/>
</dbReference>
<dbReference type="GO" id="GO:0009425">
    <property type="term" value="C:bacterial-type flagellum basal body"/>
    <property type="evidence" value="ECO:0007669"/>
    <property type="project" value="UniProtKB-SubCell"/>
</dbReference>
<gene>
    <name evidence="10" type="ORF">LMTR13_27930</name>
</gene>
<feature type="domain" description="Flagellar basal-body/hook protein C-terminal" evidence="8">
    <location>
        <begin position="587"/>
        <end position="625"/>
    </location>
</feature>
<dbReference type="KEGG" id="bic:LMTR13_27930"/>
<keyword evidence="10" id="KW-0969">Cilium</keyword>
<dbReference type="GO" id="GO:0005576">
    <property type="term" value="C:extracellular region"/>
    <property type="evidence" value="ECO:0007669"/>
    <property type="project" value="UniProtKB-SubCell"/>
</dbReference>
<keyword evidence="10" id="KW-0966">Cell projection</keyword>
<evidence type="ECO:0000313" key="10">
    <source>
        <dbReference type="EMBL" id="ANW03399.1"/>
    </source>
</evidence>
<feature type="domain" description="Flagellar hook-associated protein FlgK helical" evidence="9">
    <location>
        <begin position="90"/>
        <end position="326"/>
    </location>
</feature>
<dbReference type="EMBL" id="CP016428">
    <property type="protein sequence ID" value="ANW03399.1"/>
    <property type="molecule type" value="Genomic_DNA"/>
</dbReference>
<evidence type="ECO:0000256" key="4">
    <source>
        <dbReference type="ARBA" id="ARBA00016244"/>
    </source>
</evidence>
<dbReference type="InterPro" id="IPR002371">
    <property type="entry name" value="FlgK"/>
</dbReference>
<evidence type="ECO:0000256" key="1">
    <source>
        <dbReference type="ARBA" id="ARBA00004117"/>
    </source>
</evidence>
<evidence type="ECO:0000256" key="3">
    <source>
        <dbReference type="ARBA" id="ARBA00009677"/>
    </source>
</evidence>
<dbReference type="STRING" id="1274631.LMTR13_27930"/>
<dbReference type="PANTHER" id="PTHR30033:SF1">
    <property type="entry name" value="FLAGELLAR HOOK-ASSOCIATED PROTEIN 1"/>
    <property type="match status" value="1"/>
</dbReference>
<feature type="domain" description="Flagellar basal body rod protein N-terminal" evidence="7">
    <location>
        <begin position="7"/>
        <end position="36"/>
    </location>
</feature>
<sequence length="627" mass="65429">MGLSQALSTAMSGLRATQAAISLVGSNVANAETPGYVRKSIIQSAGVTGDYGSSVLLHGVDRQLDQYLQTQLRTETSGAAYADIRSTFLANLQNVYGNPAETGTIEDAFNKLLTAFQGLSTSPDSQSARIGAVSAAQTMAQTLNATTQGIQALRANAEMGINDSIVTANNAMAQIAFINNQLQNNGKTDAATASLLDQRDQYITQLSSLMDIRTVVNDLNQVTVFTNSGVQLVGTEAAQLSFNPQGTMTPNTLYNPDPTKNNVGTITINFPHGGSYDLVSTNSIRSGKIAAYLELRDNTLVKAQAQIDQFAAAMSSALSDKTTAGTAAPASVLPQAGYDLDLTGLQSGNVIHVTYKDNTTGITHNLSIVRVDDPSVLPLSNTTTLDPNDEVLGINFSAGMASVVSQLNAALGSTANLQFSNPSGSTLRVLDDGAPNRSDILAASVTTTMSSLTSGNAQLPLFTDNGGLYTGALTANGPQQTGLAGRISVNTALLGDPSRTIVFSTSPLTAAGDTTRSDFILTQLQSGSYRYSPQTGIGTTGAPFTGTLVNFAKQFISQQGEAATAAKQLADGQAVVLNTLQKKVTDASGVNIDDEMAHLLALQNAYSANARVMSSIKQMYDTLIQAM</sequence>
<dbReference type="GO" id="GO:0044780">
    <property type="term" value="P:bacterial-type flagellum assembly"/>
    <property type="evidence" value="ECO:0007669"/>
    <property type="project" value="InterPro"/>
</dbReference>
<dbReference type="SUPFAM" id="SSF64518">
    <property type="entry name" value="Phase 1 flagellin"/>
    <property type="match status" value="1"/>
</dbReference>
<keyword evidence="10" id="KW-0282">Flagellum</keyword>
<dbReference type="GO" id="GO:0009424">
    <property type="term" value="C:bacterial-type flagellum hook"/>
    <property type="evidence" value="ECO:0007669"/>
    <property type="project" value="InterPro"/>
</dbReference>
<dbReference type="Pfam" id="PF06429">
    <property type="entry name" value="Flg_bbr_C"/>
    <property type="match status" value="1"/>
</dbReference>
<dbReference type="InterPro" id="IPR010930">
    <property type="entry name" value="Flg_bb/hook_C_dom"/>
</dbReference>
<dbReference type="OrthoDB" id="7181295at2"/>
<evidence type="ECO:0000313" key="11">
    <source>
        <dbReference type="Proteomes" id="UP000092839"/>
    </source>
</evidence>
<evidence type="ECO:0000256" key="2">
    <source>
        <dbReference type="ARBA" id="ARBA00004613"/>
    </source>
</evidence>
<evidence type="ECO:0000256" key="6">
    <source>
        <dbReference type="ARBA" id="ARBA00023143"/>
    </source>
</evidence>
<accession>A0A1B1UKM7</accession>
<evidence type="ECO:0000256" key="5">
    <source>
        <dbReference type="ARBA" id="ARBA00022525"/>
    </source>
</evidence>
<dbReference type="Pfam" id="PF22638">
    <property type="entry name" value="FlgK_D1"/>
    <property type="match status" value="1"/>
</dbReference>
<dbReference type="Pfam" id="PF00460">
    <property type="entry name" value="Flg_bb_rod"/>
    <property type="match status" value="1"/>
</dbReference>
<comment type="subcellular location">
    <subcellularLocation>
        <location evidence="1">Bacterial flagellum basal body</location>
    </subcellularLocation>
    <subcellularLocation>
        <location evidence="2">Secreted</location>
    </subcellularLocation>
</comment>
<dbReference type="AlphaFoldDB" id="A0A1B1UKM7"/>
<organism evidence="10 11">
    <name type="scientific">Bradyrhizobium icense</name>
    <dbReference type="NCBI Taxonomy" id="1274631"/>
    <lineage>
        <taxon>Bacteria</taxon>
        <taxon>Pseudomonadati</taxon>
        <taxon>Pseudomonadota</taxon>
        <taxon>Alphaproteobacteria</taxon>
        <taxon>Hyphomicrobiales</taxon>
        <taxon>Nitrobacteraceae</taxon>
        <taxon>Bradyrhizobium</taxon>
    </lineage>
</organism>
<dbReference type="NCBIfam" id="TIGR02492">
    <property type="entry name" value="flgK_ends"/>
    <property type="match status" value="1"/>
</dbReference>
<keyword evidence="5" id="KW-0964">Secreted</keyword>
<protein>
    <recommendedName>
        <fullName evidence="4">Flagellar hook-associated protein 1</fullName>
    </recommendedName>
</protein>
<evidence type="ECO:0000259" key="7">
    <source>
        <dbReference type="Pfam" id="PF00460"/>
    </source>
</evidence>
<dbReference type="Proteomes" id="UP000092839">
    <property type="component" value="Chromosome"/>
</dbReference>
<dbReference type="PANTHER" id="PTHR30033">
    <property type="entry name" value="FLAGELLAR HOOK-ASSOCIATED PROTEIN 1"/>
    <property type="match status" value="1"/>
</dbReference>
<comment type="similarity">
    <text evidence="3">Belongs to the flagella basal body rod proteins family.</text>
</comment>
<evidence type="ECO:0000259" key="9">
    <source>
        <dbReference type="Pfam" id="PF22638"/>
    </source>
</evidence>
<name>A0A1B1UKM7_9BRAD</name>
<evidence type="ECO:0000259" key="8">
    <source>
        <dbReference type="Pfam" id="PF06429"/>
    </source>
</evidence>
<keyword evidence="11" id="KW-1185">Reference proteome</keyword>